<dbReference type="PROSITE" id="PS51278">
    <property type="entry name" value="GATASE_TYPE_2"/>
    <property type="match status" value="1"/>
</dbReference>
<dbReference type="PANTHER" id="PTHR39673:SF5">
    <property type="entry name" value="TUNGSTEN-CONTAINING FORMYLMETHANOFURAN DEHYDROGENASE 2 SUBUNIT C"/>
    <property type="match status" value="1"/>
</dbReference>
<sequence length="886" mass="99951">MQGDHNNLGLKLWQTRRELTPSYPAGRLLKAEEEGGCGVTGFAANVPVSGRHIFLPSIQMHNRGNGKGGGIAAVGLDAASLGVSQEILEESYLIQVAYLDPEVRRQVEARFITNVFRLDHAAAVSTMSDWRDLPGLVVQPPEVWRYFVRVKPEVLQYFIHLHRLYEVPWRQVEDEFVSQTCYKLNQAYYASLGEKKAFVLSQGRNIMILKIVGYAEEAALYYNLLDFKAHVWIAHQRYPTRGRVWHPGGAHPFAALNVALVHNGDFANYFSVSEYLHQRHFYPQFLTDTEVAVLLFDLWNRLYGYPLEYVIEAMAPTTERDFDLLPKDKQRIYRQIQATHVHGSPDGPWFFIIARNDPQRRRFELIGITDTSMLRPQVFALQDGQVQIGLVCSEKQAIDATLASLAAEDPRFCPVADLYWNARGGSHTDGGAFIFSLEKKNGRFTLTCTDKFGKPKTVPWYQKPWEGTVLEITEERFTALAPLIRTDLEDPSGQRLFDWIRSRVSQWPYSRFLEKLQMVARLAQEDDDRKAAAIAGLTLLLDRRYDPGDKKRSHLVRLVTDVLYQIFRDTPQMGQRHPSRYRWLDWETRASLTAPPQADAILILEASGFPPEGDDCEARLLCQAYGLGWRRFICYGYRGQRFTGCGFGPNTDDVRLDVYGSSGDYLASGIDGMEIYVHGNGQDQLAQIMKRGKLVVFGDVGQTFMYGAKGGEVYVMGNAAGRPLINAVGRPRVVLNGTALDFLAESFMAGDPLNGGGFVIVNGLEFDHRGRIRDQATPYPGSNLFSLASGGALYIRDPYGMVVEEQLNGGEFAPLTEADWNLILPYLQENERLFDIRVERDLLTVDGELRKPEEVYRKIQAVRLAVLAQIGEAGLDEGRWPPAITG</sequence>
<dbReference type="Pfam" id="PF01493">
    <property type="entry name" value="GXGXG"/>
    <property type="match status" value="1"/>
</dbReference>
<dbReference type="InterPro" id="IPR002489">
    <property type="entry name" value="Glu_synth_asu_C"/>
</dbReference>
<feature type="domain" description="Glutamine amidotransferase type-2" evidence="1">
    <location>
        <begin position="37"/>
        <end position="438"/>
    </location>
</feature>
<reference evidence="2" key="1">
    <citation type="journal article" date="2020" name="mSystems">
        <title>Genome- and Community-Level Interaction Insights into Carbon Utilization and Element Cycling Functions of Hydrothermarchaeota in Hydrothermal Sediment.</title>
        <authorList>
            <person name="Zhou Z."/>
            <person name="Liu Y."/>
            <person name="Xu W."/>
            <person name="Pan J."/>
            <person name="Luo Z.H."/>
            <person name="Li M."/>
        </authorList>
    </citation>
    <scope>NUCLEOTIDE SEQUENCE [LARGE SCALE GENOMIC DNA]</scope>
    <source>
        <strain evidence="2">SpSt-776</strain>
    </source>
</reference>
<dbReference type="Gene3D" id="3.60.20.10">
    <property type="entry name" value="Glutamine Phosphoribosylpyrophosphate, subunit 1, domain 1"/>
    <property type="match status" value="1"/>
</dbReference>
<organism evidence="2">
    <name type="scientific">Desulfobacca acetoxidans</name>
    <dbReference type="NCBI Taxonomy" id="60893"/>
    <lineage>
        <taxon>Bacteria</taxon>
        <taxon>Pseudomonadati</taxon>
        <taxon>Thermodesulfobacteriota</taxon>
        <taxon>Desulfobaccia</taxon>
        <taxon>Desulfobaccales</taxon>
        <taxon>Desulfobaccaceae</taxon>
        <taxon>Desulfobacca</taxon>
    </lineage>
</organism>
<name>A0A7C3WMY6_9BACT</name>
<evidence type="ECO:0000259" key="1">
    <source>
        <dbReference type="PROSITE" id="PS51278"/>
    </source>
</evidence>
<dbReference type="InterPro" id="IPR017932">
    <property type="entry name" value="GATase_2_dom"/>
</dbReference>
<accession>A0A7C3WMY6</accession>
<gene>
    <name evidence="2" type="ORF">ENV62_07040</name>
</gene>
<dbReference type="Gene3D" id="2.160.20.60">
    <property type="entry name" value="Glutamate synthase, alpha subunit, C-terminal domain"/>
    <property type="match status" value="1"/>
</dbReference>
<evidence type="ECO:0000313" key="2">
    <source>
        <dbReference type="EMBL" id="HGB14972.1"/>
    </source>
</evidence>
<protein>
    <submittedName>
        <fullName evidence="2">Glutamate synthase</fullName>
    </submittedName>
</protein>
<dbReference type="SUPFAM" id="SSF69336">
    <property type="entry name" value="Alpha subunit of glutamate synthase, C-terminal domain"/>
    <property type="match status" value="1"/>
</dbReference>
<proteinExistence type="predicted"/>
<dbReference type="EMBL" id="DTHB01000048">
    <property type="protein sequence ID" value="HGB14972.1"/>
    <property type="molecule type" value="Genomic_DNA"/>
</dbReference>
<dbReference type="Pfam" id="PF13522">
    <property type="entry name" value="GATase_6"/>
    <property type="match status" value="1"/>
</dbReference>
<dbReference type="InterPro" id="IPR029055">
    <property type="entry name" value="Ntn_hydrolases_N"/>
</dbReference>
<dbReference type="SUPFAM" id="SSF56235">
    <property type="entry name" value="N-terminal nucleophile aminohydrolases (Ntn hydrolases)"/>
    <property type="match status" value="1"/>
</dbReference>
<dbReference type="AlphaFoldDB" id="A0A7C3WMY6"/>
<dbReference type="InterPro" id="IPR036485">
    <property type="entry name" value="Glu_synth_asu_C_sf"/>
</dbReference>
<comment type="caution">
    <text evidence="2">The sequence shown here is derived from an EMBL/GenBank/DDBJ whole genome shotgun (WGS) entry which is preliminary data.</text>
</comment>
<dbReference type="PANTHER" id="PTHR39673">
    <property type="entry name" value="TUNGSTEN FORMYLMETHANOFURAN DEHYDROGENASE, SUBUNIT C (FWDC)"/>
    <property type="match status" value="1"/>
</dbReference>
<dbReference type="GO" id="GO:0016491">
    <property type="term" value="F:oxidoreductase activity"/>
    <property type="evidence" value="ECO:0007669"/>
    <property type="project" value="InterPro"/>
</dbReference>